<dbReference type="EMBL" id="BAABAZ010000004">
    <property type="protein sequence ID" value="GAA4283166.1"/>
    <property type="molecule type" value="Genomic_DNA"/>
</dbReference>
<protein>
    <submittedName>
        <fullName evidence="2">Uncharacterized protein</fullName>
    </submittedName>
</protein>
<gene>
    <name evidence="2" type="ORF">GCM10022261_06970</name>
</gene>
<feature type="compositionally biased region" description="Basic residues" evidence="1">
    <location>
        <begin position="1"/>
        <end position="11"/>
    </location>
</feature>
<comment type="caution">
    <text evidence="2">The sequence shown here is derived from an EMBL/GenBank/DDBJ whole genome shotgun (WGS) entry which is preliminary data.</text>
</comment>
<evidence type="ECO:0000313" key="3">
    <source>
        <dbReference type="Proteomes" id="UP001501586"/>
    </source>
</evidence>
<dbReference type="RefSeq" id="WP_236864367.1">
    <property type="nucleotide sequence ID" value="NZ_BAABAZ010000004.1"/>
</dbReference>
<organism evidence="2 3">
    <name type="scientific">Brevibacterium daeguense</name>
    <dbReference type="NCBI Taxonomy" id="909936"/>
    <lineage>
        <taxon>Bacteria</taxon>
        <taxon>Bacillati</taxon>
        <taxon>Actinomycetota</taxon>
        <taxon>Actinomycetes</taxon>
        <taxon>Micrococcales</taxon>
        <taxon>Brevibacteriaceae</taxon>
        <taxon>Brevibacterium</taxon>
    </lineage>
</organism>
<accession>A0ABP8EGS4</accession>
<name>A0ABP8EGS4_9MICO</name>
<feature type="compositionally biased region" description="Basic and acidic residues" evidence="1">
    <location>
        <begin position="12"/>
        <end position="21"/>
    </location>
</feature>
<dbReference type="Proteomes" id="UP001501586">
    <property type="component" value="Unassembled WGS sequence"/>
</dbReference>
<keyword evidence="3" id="KW-1185">Reference proteome</keyword>
<reference evidence="3" key="1">
    <citation type="journal article" date="2019" name="Int. J. Syst. Evol. Microbiol.">
        <title>The Global Catalogue of Microorganisms (GCM) 10K type strain sequencing project: providing services to taxonomists for standard genome sequencing and annotation.</title>
        <authorList>
            <consortium name="The Broad Institute Genomics Platform"/>
            <consortium name="The Broad Institute Genome Sequencing Center for Infectious Disease"/>
            <person name="Wu L."/>
            <person name="Ma J."/>
        </authorList>
    </citation>
    <scope>NUCLEOTIDE SEQUENCE [LARGE SCALE GENOMIC DNA]</scope>
    <source>
        <strain evidence="3">JCM 17458</strain>
    </source>
</reference>
<feature type="region of interest" description="Disordered" evidence="1">
    <location>
        <begin position="1"/>
        <end position="25"/>
    </location>
</feature>
<proteinExistence type="predicted"/>
<evidence type="ECO:0000313" key="2">
    <source>
        <dbReference type="EMBL" id="GAA4283166.1"/>
    </source>
</evidence>
<evidence type="ECO:0000256" key="1">
    <source>
        <dbReference type="SAM" id="MobiDB-lite"/>
    </source>
</evidence>
<sequence>MSNTPRYHKPVKMPDLEHLEPQPDPATRAEAAHATASLLVNGCESRDRDATARFVRLADEIGLETIAEMWSSASAMSLAGTLWRLYVLRSWIRQSPSQAAEWFDAGREQDLTAVEVIAGIESPPGPDAVARAADEILAGAFTGEYATALARAASFVIVASHGRRALGDASRDADTFEVLGRDLAAAARARRLGMLD</sequence>